<comment type="caution">
    <text evidence="5">Lacks conserved residue(s) required for the propagation of feature annotation.</text>
</comment>
<evidence type="ECO:0000313" key="6">
    <source>
        <dbReference type="EMBL" id="ALU11622.1"/>
    </source>
</evidence>
<dbReference type="Gene3D" id="2.60.200.30">
    <property type="entry name" value="Probable inorganic polyphosphate/atp-NAD kinase, domain 2"/>
    <property type="match status" value="1"/>
</dbReference>
<dbReference type="STRING" id="940295.EYM_03125"/>
<name>A0A0U3FI98_9CREN</name>
<evidence type="ECO:0000256" key="4">
    <source>
        <dbReference type="ARBA" id="ARBA00023027"/>
    </source>
</evidence>
<comment type="cofactor">
    <cofactor evidence="5">
        <name>a divalent metal cation</name>
        <dbReference type="ChEBI" id="CHEBI:60240"/>
    </cofactor>
</comment>
<evidence type="ECO:0000313" key="7">
    <source>
        <dbReference type="Proteomes" id="UP000060778"/>
    </source>
</evidence>
<dbReference type="HAMAP" id="MF_00361">
    <property type="entry name" value="NAD_kinase"/>
    <property type="match status" value="1"/>
</dbReference>
<dbReference type="InterPro" id="IPR002504">
    <property type="entry name" value="NADK"/>
</dbReference>
<sequence>MKAVIARKPGSELADRIAKEAIEILRRHGVETCDFPNCNPCESDFVVVIGGDGTLLYVASKTPCDTPPIITIRAGRRAFLLELEESEVEDGLKSFLEGRYSIEKHKRLRFGEFNAMNEIAVLSKGRRVTKLSVYSDGSKIYEGLEGDGLIISTTLGSTAYALSAGGPLIDPRLDAILIVPVNPIQLNVRPVVLPSTAEVTINIEYNLEEVDVLIDGIISTKAKNISSSLDGPYVTLARFKPRKFYERLIELRSL</sequence>
<dbReference type="InterPro" id="IPR016064">
    <property type="entry name" value="NAD/diacylglycerol_kinase_sf"/>
</dbReference>
<evidence type="ECO:0000256" key="2">
    <source>
        <dbReference type="ARBA" id="ARBA00022777"/>
    </source>
</evidence>
<dbReference type="RefSeq" id="WP_075049616.1">
    <property type="nucleotide sequence ID" value="NZ_CP006867.1"/>
</dbReference>
<keyword evidence="1 5" id="KW-0808">Transferase</keyword>
<dbReference type="Proteomes" id="UP000060778">
    <property type="component" value="Chromosome"/>
</dbReference>
<keyword evidence="5" id="KW-0547">Nucleotide-binding</keyword>
<dbReference type="AlphaFoldDB" id="A0A0U3FI98"/>
<dbReference type="GO" id="GO:0006741">
    <property type="term" value="P:NADP+ biosynthetic process"/>
    <property type="evidence" value="ECO:0007669"/>
    <property type="project" value="UniProtKB-UniRule"/>
</dbReference>
<keyword evidence="5" id="KW-0067">ATP-binding</keyword>
<dbReference type="GeneID" id="30680019"/>
<keyword evidence="2 5" id="KW-0418">Kinase</keyword>
<organism evidence="6 7">
    <name type="scientific">Ignicoccus islandicus DSM 13165</name>
    <dbReference type="NCBI Taxonomy" id="940295"/>
    <lineage>
        <taxon>Archaea</taxon>
        <taxon>Thermoproteota</taxon>
        <taxon>Thermoprotei</taxon>
        <taxon>Desulfurococcales</taxon>
        <taxon>Desulfurococcaceae</taxon>
        <taxon>Ignicoccus</taxon>
    </lineage>
</organism>
<feature type="binding site" evidence="5">
    <location>
        <begin position="52"/>
        <end position="53"/>
    </location>
    <ligand>
        <name>NAD(+)</name>
        <dbReference type="ChEBI" id="CHEBI:57540"/>
    </ligand>
</feature>
<reference evidence="6 7" key="1">
    <citation type="submission" date="2013-11" db="EMBL/GenBank/DDBJ databases">
        <title>Comparative genomics of Ignicoccus.</title>
        <authorList>
            <person name="Podar M."/>
        </authorList>
    </citation>
    <scope>NUCLEOTIDE SEQUENCE [LARGE SCALE GENOMIC DNA]</scope>
    <source>
        <strain evidence="6 7">DSM 13165</strain>
    </source>
</reference>
<feature type="binding site" evidence="5">
    <location>
        <position position="147"/>
    </location>
    <ligand>
        <name>NAD(+)</name>
        <dbReference type="ChEBI" id="CHEBI:57540"/>
    </ligand>
</feature>
<dbReference type="GO" id="GO:0046872">
    <property type="term" value="F:metal ion binding"/>
    <property type="evidence" value="ECO:0007669"/>
    <property type="project" value="UniProtKB-UniRule"/>
</dbReference>
<accession>A0A0U3FI98</accession>
<keyword evidence="7" id="KW-1185">Reference proteome</keyword>
<dbReference type="EC" id="2.7.1.23" evidence="5"/>
<keyword evidence="4 5" id="KW-0520">NAD</keyword>
<proteinExistence type="inferred from homology"/>
<protein>
    <recommendedName>
        <fullName evidence="5">NAD kinase</fullName>
        <ecNumber evidence="5">2.7.1.23</ecNumber>
    </recommendedName>
    <alternativeName>
        <fullName evidence="5">ATP-dependent NAD kinase</fullName>
    </alternativeName>
</protein>
<gene>
    <name evidence="6" type="primary">ppnK</name>
    <name evidence="5" type="synonym">nadK</name>
    <name evidence="6" type="ORF">EYM_03125</name>
</gene>
<dbReference type="GO" id="GO:0005737">
    <property type="term" value="C:cytoplasm"/>
    <property type="evidence" value="ECO:0007669"/>
    <property type="project" value="UniProtKB-SubCell"/>
</dbReference>
<feature type="active site" description="Proton acceptor" evidence="5">
    <location>
        <position position="52"/>
    </location>
</feature>
<dbReference type="OrthoDB" id="77798at2157"/>
<dbReference type="Pfam" id="PF01513">
    <property type="entry name" value="NAD_kinase"/>
    <property type="match status" value="1"/>
</dbReference>
<dbReference type="KEGG" id="iis:EYM_03125"/>
<dbReference type="GO" id="GO:0019674">
    <property type="term" value="P:NAD+ metabolic process"/>
    <property type="evidence" value="ECO:0007669"/>
    <property type="project" value="InterPro"/>
</dbReference>
<feature type="binding site" evidence="5">
    <location>
        <begin position="158"/>
        <end position="163"/>
    </location>
    <ligand>
        <name>NAD(+)</name>
        <dbReference type="ChEBI" id="CHEBI:57540"/>
    </ligand>
</feature>
<dbReference type="InterPro" id="IPR017438">
    <property type="entry name" value="ATP-NAD_kinase_N"/>
</dbReference>
<evidence type="ECO:0000256" key="1">
    <source>
        <dbReference type="ARBA" id="ARBA00022679"/>
    </source>
</evidence>
<dbReference type="EMBL" id="CP006867">
    <property type="protein sequence ID" value="ALU11622.1"/>
    <property type="molecule type" value="Genomic_DNA"/>
</dbReference>
<comment type="subcellular location">
    <subcellularLocation>
        <location evidence="5">Cytoplasm</location>
    </subcellularLocation>
</comment>
<keyword evidence="5" id="KW-0963">Cytoplasm</keyword>
<keyword evidence="3 5" id="KW-0521">NADP</keyword>
<evidence type="ECO:0000256" key="5">
    <source>
        <dbReference type="HAMAP-Rule" id="MF_00361"/>
    </source>
</evidence>
<dbReference type="Gene3D" id="3.40.50.10330">
    <property type="entry name" value="Probable inorganic polyphosphate/atp-NAD kinase, domain 1"/>
    <property type="match status" value="1"/>
</dbReference>
<evidence type="ECO:0000256" key="3">
    <source>
        <dbReference type="ARBA" id="ARBA00022857"/>
    </source>
</evidence>
<dbReference type="PANTHER" id="PTHR20275:SF0">
    <property type="entry name" value="NAD KINASE"/>
    <property type="match status" value="1"/>
</dbReference>
<dbReference type="GO" id="GO:0005524">
    <property type="term" value="F:ATP binding"/>
    <property type="evidence" value="ECO:0007669"/>
    <property type="project" value="UniProtKB-KW"/>
</dbReference>
<dbReference type="GO" id="GO:0003951">
    <property type="term" value="F:NAD+ kinase activity"/>
    <property type="evidence" value="ECO:0007669"/>
    <property type="project" value="UniProtKB-UniRule"/>
</dbReference>
<comment type="similarity">
    <text evidence="5">Belongs to the NAD kinase family.</text>
</comment>
<dbReference type="PATRIC" id="fig|940295.4.peg.610"/>
<dbReference type="Pfam" id="PF20143">
    <property type="entry name" value="NAD_kinase_C"/>
    <property type="match status" value="1"/>
</dbReference>
<feature type="binding site" evidence="5">
    <location>
        <begin position="117"/>
        <end position="118"/>
    </location>
    <ligand>
        <name>NAD(+)</name>
        <dbReference type="ChEBI" id="CHEBI:57540"/>
    </ligand>
</feature>
<feature type="binding site" evidence="5">
    <location>
        <position position="155"/>
    </location>
    <ligand>
        <name>NAD(+)</name>
        <dbReference type="ChEBI" id="CHEBI:57540"/>
    </ligand>
</feature>
<dbReference type="PANTHER" id="PTHR20275">
    <property type="entry name" value="NAD KINASE"/>
    <property type="match status" value="1"/>
</dbReference>
<dbReference type="SUPFAM" id="SSF111331">
    <property type="entry name" value="NAD kinase/diacylglycerol kinase-like"/>
    <property type="match status" value="1"/>
</dbReference>
<dbReference type="InterPro" id="IPR017437">
    <property type="entry name" value="ATP-NAD_kinase_PpnK-typ_C"/>
</dbReference>
<comment type="function">
    <text evidence="5">Involved in the regulation of the intracellular balance of NAD and NADP, and is a key enzyme in the biosynthesis of NADP. Catalyzes specifically the phosphorylation on 2'-hydroxyl of the adenosine moiety of NAD to yield NADP.</text>
</comment>
<comment type="catalytic activity">
    <reaction evidence="5">
        <text>NAD(+) + ATP = ADP + NADP(+) + H(+)</text>
        <dbReference type="Rhea" id="RHEA:18629"/>
        <dbReference type="ChEBI" id="CHEBI:15378"/>
        <dbReference type="ChEBI" id="CHEBI:30616"/>
        <dbReference type="ChEBI" id="CHEBI:57540"/>
        <dbReference type="ChEBI" id="CHEBI:58349"/>
        <dbReference type="ChEBI" id="CHEBI:456216"/>
        <dbReference type="EC" id="2.7.1.23"/>
    </reaction>
</comment>